<comment type="caution">
    <text evidence="2">The sequence shown here is derived from an EMBL/GenBank/DDBJ whole genome shotgun (WGS) entry which is preliminary data.</text>
</comment>
<organism evidence="2 3">
    <name type="scientific">Pseudomonas lalucatii</name>
    <dbReference type="NCBI Taxonomy" id="1424203"/>
    <lineage>
        <taxon>Bacteria</taxon>
        <taxon>Pseudomonadati</taxon>
        <taxon>Pseudomonadota</taxon>
        <taxon>Gammaproteobacteria</taxon>
        <taxon>Pseudomonadales</taxon>
        <taxon>Pseudomonadaceae</taxon>
        <taxon>Pseudomonas</taxon>
    </lineage>
</organism>
<accession>A0ABS5PVL4</accession>
<dbReference type="EMBL" id="JADPMV010000001">
    <property type="protein sequence ID" value="MBS7660572.1"/>
    <property type="molecule type" value="Genomic_DNA"/>
</dbReference>
<keyword evidence="3" id="KW-1185">Reference proteome</keyword>
<sequence>MSKKYRSKWFRVAVEGATTDKRKIERSWLEQAAKNFNQATYGARVWLEHFRSLLPDSPFKAYGDILAVKAEEVEINGQKKLALFAQIEPTEDLVAMNKAKQKIYTSIEIDDSFADTGEAYIVGLAVTDSPASLGTDVLAFSAQKPEASPFKDRHYSATSMFTEALEAQLEFEEVLDAESKVTGLFTRVLEALGKSKEADGKDAALFAELGESVEAMAAHVADQGKAFAAEQTKLATLQTAHDKLAGEFADLVKRLAGTEDHRQQQRPAATGGDANRVTTDC</sequence>
<name>A0ABS5PVL4_9PSED</name>
<feature type="region of interest" description="Disordered" evidence="1">
    <location>
        <begin position="258"/>
        <end position="281"/>
    </location>
</feature>
<dbReference type="RefSeq" id="WP_213637945.1">
    <property type="nucleotide sequence ID" value="NZ_JADPMV010000001.1"/>
</dbReference>
<reference evidence="2 3" key="1">
    <citation type="journal article" date="2021" name="Syst. Appl. Microbiol.">
        <title>Pseudomonas lalucatii sp. nov. isolated from Vallgornera, a karstic cave in Mallorca, Western Mediterranean.</title>
        <authorList>
            <person name="Busquets A."/>
            <person name="Mulet M."/>
            <person name="Gomila M."/>
            <person name="Garcia-Valdes E."/>
        </authorList>
    </citation>
    <scope>NUCLEOTIDE SEQUENCE [LARGE SCALE GENOMIC DNA]</scope>
    <source>
        <strain evidence="2 3">R1b54</strain>
    </source>
</reference>
<evidence type="ECO:0000313" key="2">
    <source>
        <dbReference type="EMBL" id="MBS7660572.1"/>
    </source>
</evidence>
<evidence type="ECO:0000313" key="3">
    <source>
        <dbReference type="Proteomes" id="UP001196601"/>
    </source>
</evidence>
<evidence type="ECO:0000256" key="1">
    <source>
        <dbReference type="SAM" id="MobiDB-lite"/>
    </source>
</evidence>
<dbReference type="Proteomes" id="UP001196601">
    <property type="component" value="Unassembled WGS sequence"/>
</dbReference>
<proteinExistence type="predicted"/>
<dbReference type="Pfam" id="PF05929">
    <property type="entry name" value="Phage_GPO"/>
    <property type="match status" value="1"/>
</dbReference>
<dbReference type="InterPro" id="IPR009228">
    <property type="entry name" value="Capsid_scaffold_GpO"/>
</dbReference>
<gene>
    <name evidence="2" type="ORF">I0D00_01220</name>
</gene>
<protein>
    <submittedName>
        <fullName evidence="2">GPO family capsid scaffolding protein</fullName>
    </submittedName>
</protein>